<dbReference type="OrthoDB" id="3864082at2"/>
<evidence type="ECO:0000256" key="1">
    <source>
        <dbReference type="ARBA" id="ARBA00023015"/>
    </source>
</evidence>
<dbReference type="EMBL" id="CP001643">
    <property type="protein sequence ID" value="ACU86919.1"/>
    <property type="molecule type" value="Genomic_DNA"/>
</dbReference>
<keyword evidence="1" id="KW-0805">Transcription regulation</keyword>
<feature type="domain" description="HTH gntR-type" evidence="5">
    <location>
        <begin position="15"/>
        <end position="82"/>
    </location>
</feature>
<dbReference type="InterPro" id="IPR036390">
    <property type="entry name" value="WH_DNA-bd_sf"/>
</dbReference>
<dbReference type="STRING" id="446465.Bfae_31590"/>
<proteinExistence type="predicted"/>
<dbReference type="InterPro" id="IPR036388">
    <property type="entry name" value="WH-like_DNA-bd_sf"/>
</dbReference>
<keyword evidence="2" id="KW-0238">DNA-binding</keyword>
<dbReference type="GO" id="GO:0003677">
    <property type="term" value="F:DNA binding"/>
    <property type="evidence" value="ECO:0007669"/>
    <property type="project" value="UniProtKB-KW"/>
</dbReference>
<dbReference type="SMART" id="SM00895">
    <property type="entry name" value="FCD"/>
    <property type="match status" value="1"/>
</dbReference>
<accession>C7MB32</accession>
<dbReference type="InterPro" id="IPR011711">
    <property type="entry name" value="GntR_C"/>
</dbReference>
<dbReference type="SUPFAM" id="SSF46785">
    <property type="entry name" value="Winged helix' DNA-binding domain"/>
    <property type="match status" value="1"/>
</dbReference>
<dbReference type="HOGENOM" id="CLU_017584_5_5_11"/>
<evidence type="ECO:0000256" key="2">
    <source>
        <dbReference type="ARBA" id="ARBA00023125"/>
    </source>
</evidence>
<reference evidence="6 7" key="1">
    <citation type="journal article" date="2009" name="Stand. Genomic Sci.">
        <title>Complete genome sequence of Brachybacterium faecium type strain (Schefferle 6-10).</title>
        <authorList>
            <person name="Lapidus A."/>
            <person name="Pukall R."/>
            <person name="Labuttii K."/>
            <person name="Copeland A."/>
            <person name="Del Rio T.G."/>
            <person name="Nolan M."/>
            <person name="Chen F."/>
            <person name="Lucas S."/>
            <person name="Tice H."/>
            <person name="Cheng J.F."/>
            <person name="Bruce D."/>
            <person name="Goodwin L."/>
            <person name="Pitluck S."/>
            <person name="Rohde M."/>
            <person name="Goker M."/>
            <person name="Pati A."/>
            <person name="Ivanova N."/>
            <person name="Mavrommatis K."/>
            <person name="Chen A."/>
            <person name="Palaniappan K."/>
            <person name="D'haeseleer P."/>
            <person name="Chain P."/>
            <person name="Bristow J."/>
            <person name="Eisen J.A."/>
            <person name="Markowitz V."/>
            <person name="Hugenholtz P."/>
            <person name="Kyrpides N.C."/>
            <person name="Klenk H.P."/>
        </authorList>
    </citation>
    <scope>NUCLEOTIDE SEQUENCE [LARGE SCALE GENOMIC DNA]</scope>
    <source>
        <strain evidence="7">ATCC 43885 / DSM 4810 / JCM 11609 / LMG 19847 / NBRC 14762 / NCIMB 9860 / 6-10</strain>
    </source>
</reference>
<dbReference type="PANTHER" id="PTHR43537:SF45">
    <property type="entry name" value="GNTR FAMILY REGULATORY PROTEIN"/>
    <property type="match status" value="1"/>
</dbReference>
<dbReference type="AlphaFoldDB" id="C7MB32"/>
<name>C7MB32_BRAFD</name>
<keyword evidence="3" id="KW-0804">Transcription</keyword>
<dbReference type="Gene3D" id="1.20.120.530">
    <property type="entry name" value="GntR ligand-binding domain-like"/>
    <property type="match status" value="1"/>
</dbReference>
<dbReference type="PATRIC" id="fig|446465.5.peg.3126"/>
<keyword evidence="7" id="KW-1185">Reference proteome</keyword>
<evidence type="ECO:0000259" key="5">
    <source>
        <dbReference type="PROSITE" id="PS50949"/>
    </source>
</evidence>
<dbReference type="SUPFAM" id="SSF48008">
    <property type="entry name" value="GntR ligand-binding domain-like"/>
    <property type="match status" value="1"/>
</dbReference>
<dbReference type="InterPro" id="IPR008920">
    <property type="entry name" value="TF_FadR/GntR_C"/>
</dbReference>
<protein>
    <submittedName>
        <fullName evidence="6">Transcriptional regulator, GntR family</fullName>
    </submittedName>
</protein>
<dbReference type="PANTHER" id="PTHR43537">
    <property type="entry name" value="TRANSCRIPTIONAL REGULATOR, GNTR FAMILY"/>
    <property type="match status" value="1"/>
</dbReference>
<dbReference type="InterPro" id="IPR000524">
    <property type="entry name" value="Tscrpt_reg_HTH_GntR"/>
</dbReference>
<dbReference type="Pfam" id="PF07729">
    <property type="entry name" value="FCD"/>
    <property type="match status" value="1"/>
</dbReference>
<gene>
    <name evidence="6" type="ordered locus">Bfae_31590</name>
</gene>
<feature type="region of interest" description="Disordered" evidence="4">
    <location>
        <begin position="220"/>
        <end position="244"/>
    </location>
</feature>
<evidence type="ECO:0000313" key="7">
    <source>
        <dbReference type="Proteomes" id="UP000001919"/>
    </source>
</evidence>
<dbReference type="GO" id="GO:0003700">
    <property type="term" value="F:DNA-binding transcription factor activity"/>
    <property type="evidence" value="ECO:0007669"/>
    <property type="project" value="InterPro"/>
</dbReference>
<dbReference type="eggNOG" id="COG1802">
    <property type="taxonomic scope" value="Bacteria"/>
</dbReference>
<organism evidence="6 7">
    <name type="scientific">Brachybacterium faecium (strain ATCC 43885 / DSM 4810 / JCM 11609 / LMG 19847 / NBRC 14762 / NCIMB 9860 / 6-10)</name>
    <dbReference type="NCBI Taxonomy" id="446465"/>
    <lineage>
        <taxon>Bacteria</taxon>
        <taxon>Bacillati</taxon>
        <taxon>Actinomycetota</taxon>
        <taxon>Actinomycetes</taxon>
        <taxon>Micrococcales</taxon>
        <taxon>Dermabacteraceae</taxon>
        <taxon>Brachybacterium</taxon>
    </lineage>
</organism>
<dbReference type="KEGG" id="bfa:Bfae_31590"/>
<dbReference type="PROSITE" id="PS50949">
    <property type="entry name" value="HTH_GNTR"/>
    <property type="match status" value="1"/>
</dbReference>
<evidence type="ECO:0000256" key="3">
    <source>
        <dbReference type="ARBA" id="ARBA00023163"/>
    </source>
</evidence>
<evidence type="ECO:0000256" key="4">
    <source>
        <dbReference type="SAM" id="MobiDB-lite"/>
    </source>
</evidence>
<dbReference type="SMART" id="SM00345">
    <property type="entry name" value="HTH_GNTR"/>
    <property type="match status" value="1"/>
</dbReference>
<dbReference type="Pfam" id="PF00392">
    <property type="entry name" value="GntR"/>
    <property type="match status" value="1"/>
</dbReference>
<sequence length="244" mass="26271">MTSTDIPLGEIQQTRSLRASVTDALRSAIILGDLEEGTLYSAPALAAPLGVSATPVREAMMDLAREGLVTTMKNKGFRITEMTAADLEEQTQVRQLLEGPAMRALAGHVPAEELAALRDLADRIADAARDGDLHSYLQGDRELHARLLEHTGNRRLVDLTTRLRGQTRMRALRALADSGRLVDSAQEHHRLLDLLAAGDGDGAFALIVRHIGHASRLWSTGDEGTGEVDSPLLDLVPLPPDAAT</sequence>
<dbReference type="Proteomes" id="UP000001919">
    <property type="component" value="Chromosome"/>
</dbReference>
<evidence type="ECO:0000313" key="6">
    <source>
        <dbReference type="EMBL" id="ACU86919.1"/>
    </source>
</evidence>
<dbReference type="Gene3D" id="1.10.10.10">
    <property type="entry name" value="Winged helix-like DNA-binding domain superfamily/Winged helix DNA-binding domain"/>
    <property type="match status" value="1"/>
</dbReference>